<reference evidence="5" key="1">
    <citation type="submission" date="2018-12" db="EMBL/GenBank/DDBJ databases">
        <title>Tengunoibacter tsumagoiensis gen. nov., sp. nov., Dictyobacter kobayashii sp. nov., D. alpinus sp. nov., and D. joshuensis sp. nov. and description of Dictyobacteraceae fam. nov. within the order Ktedonobacterales isolated from Tengu-no-mugimeshi.</title>
        <authorList>
            <person name="Wang C.M."/>
            <person name="Zheng Y."/>
            <person name="Sakai Y."/>
            <person name="Toyoda A."/>
            <person name="Minakuchi Y."/>
            <person name="Abe K."/>
            <person name="Yokota A."/>
            <person name="Yabe S."/>
        </authorList>
    </citation>
    <scope>NUCLEOTIDE SEQUENCE [LARGE SCALE GENOMIC DNA]</scope>
    <source>
        <strain evidence="5">Uno3</strain>
    </source>
</reference>
<keyword evidence="5" id="KW-1185">Reference proteome</keyword>
<dbReference type="RefSeq" id="WP_126579168.1">
    <property type="nucleotide sequence ID" value="NZ_BIFR01000001.1"/>
</dbReference>
<dbReference type="Gene3D" id="2.60.200.20">
    <property type="match status" value="1"/>
</dbReference>
<evidence type="ECO:0000259" key="3">
    <source>
        <dbReference type="PROSITE" id="PS50006"/>
    </source>
</evidence>
<dbReference type="Pfam" id="PF00498">
    <property type="entry name" value="FHA"/>
    <property type="match status" value="1"/>
</dbReference>
<keyword evidence="2" id="KW-0812">Transmembrane</keyword>
<dbReference type="InterPro" id="IPR000253">
    <property type="entry name" value="FHA_dom"/>
</dbReference>
<feature type="transmembrane region" description="Helical" evidence="2">
    <location>
        <begin position="6"/>
        <end position="37"/>
    </location>
</feature>
<name>A0A401ZX88_9CHLR</name>
<evidence type="ECO:0000256" key="2">
    <source>
        <dbReference type="SAM" id="Phobius"/>
    </source>
</evidence>
<evidence type="ECO:0000256" key="1">
    <source>
        <dbReference type="SAM" id="MobiDB-lite"/>
    </source>
</evidence>
<feature type="compositionally biased region" description="Low complexity" evidence="1">
    <location>
        <begin position="125"/>
        <end position="156"/>
    </location>
</feature>
<feature type="compositionally biased region" description="Low complexity" evidence="1">
    <location>
        <begin position="51"/>
        <end position="88"/>
    </location>
</feature>
<feature type="compositionally biased region" description="Low complexity" evidence="1">
    <location>
        <begin position="165"/>
        <end position="221"/>
    </location>
</feature>
<dbReference type="SMART" id="SM00240">
    <property type="entry name" value="FHA"/>
    <property type="match status" value="1"/>
</dbReference>
<feature type="compositionally biased region" description="Polar residues" evidence="1">
    <location>
        <begin position="252"/>
        <end position="263"/>
    </location>
</feature>
<feature type="domain" description="FHA" evidence="3">
    <location>
        <begin position="347"/>
        <end position="397"/>
    </location>
</feature>
<feature type="compositionally biased region" description="Low complexity" evidence="1">
    <location>
        <begin position="274"/>
        <end position="295"/>
    </location>
</feature>
<dbReference type="InterPro" id="IPR008984">
    <property type="entry name" value="SMAD_FHA_dom_sf"/>
</dbReference>
<feature type="region of interest" description="Disordered" evidence="1">
    <location>
        <begin position="125"/>
        <end position="307"/>
    </location>
</feature>
<gene>
    <name evidence="4" type="ORF">KTT_13120</name>
</gene>
<evidence type="ECO:0000313" key="4">
    <source>
        <dbReference type="EMBL" id="GCE11453.1"/>
    </source>
</evidence>
<dbReference type="OrthoDB" id="9816434at2"/>
<keyword evidence="2" id="KW-0472">Membrane</keyword>
<protein>
    <recommendedName>
        <fullName evidence="3">FHA domain-containing protein</fullName>
    </recommendedName>
</protein>
<evidence type="ECO:0000313" key="5">
    <source>
        <dbReference type="Proteomes" id="UP000287352"/>
    </source>
</evidence>
<proteinExistence type="predicted"/>
<feature type="region of interest" description="Disordered" evidence="1">
    <location>
        <begin position="41"/>
        <end position="113"/>
    </location>
</feature>
<organism evidence="4 5">
    <name type="scientific">Tengunoibacter tsumagoiensis</name>
    <dbReference type="NCBI Taxonomy" id="2014871"/>
    <lineage>
        <taxon>Bacteria</taxon>
        <taxon>Bacillati</taxon>
        <taxon>Chloroflexota</taxon>
        <taxon>Ktedonobacteria</taxon>
        <taxon>Ktedonobacterales</taxon>
        <taxon>Dictyobacteraceae</taxon>
        <taxon>Tengunoibacter</taxon>
    </lineage>
</organism>
<accession>A0A401ZX88</accession>
<dbReference type="AlphaFoldDB" id="A0A401ZX88"/>
<dbReference type="Proteomes" id="UP000287352">
    <property type="component" value="Unassembled WGS sequence"/>
</dbReference>
<dbReference type="CDD" id="cd00060">
    <property type="entry name" value="FHA"/>
    <property type="match status" value="1"/>
</dbReference>
<dbReference type="EMBL" id="BIFR01000001">
    <property type="protein sequence ID" value="GCE11453.1"/>
    <property type="molecule type" value="Genomic_DNA"/>
</dbReference>
<comment type="caution">
    <text evidence="4">The sequence shown here is derived from an EMBL/GenBank/DDBJ whole genome shotgun (WGS) entry which is preliminary data.</text>
</comment>
<feature type="compositionally biased region" description="Low complexity" evidence="1">
    <location>
        <begin position="234"/>
        <end position="251"/>
    </location>
</feature>
<dbReference type="SUPFAM" id="SSF49879">
    <property type="entry name" value="SMAD/FHA domain"/>
    <property type="match status" value="1"/>
</dbReference>
<keyword evidence="2" id="KW-1133">Transmembrane helix</keyword>
<sequence>MIAQGALAFVLALQTTIIAGAAVVLALILLIAGIFLFRSGKKKDSDPAGRPADWQRQPDAAAAWQQQAGSNAAWGQQQAQQPAGWGAPSTGGQPANPWGAANVGAQQQQSNPWGAANVDAQQQQNNPWGQQAQPQAQQPWGQQQQSNPWGQQAQAQSQPGNEWGAAAPASAAQQQSNPWGQQQAQQQNNSWGQQAQAQQQSNPWGQPANVPAQQQAQQSNPWGAANPQAQPWEQTPAPAAQDAWAQPQANQGQSWGQPAQQGPASFGGGSGQSWNQPAAPFQQAQPAANAAWPQPGGFGVPADSDKTVLRGVSQPGIQPGLGGALGYVRVEEGKEPGRIFEVRKESLSIGRSRESDIFLEDLAVSRLHATIVNMGNGNYMLKDEGSANGTKVNGQLVNKFQTYQLQEGDRVQLGQTVLVFGRK</sequence>
<dbReference type="PROSITE" id="PS50006">
    <property type="entry name" value="FHA_DOMAIN"/>
    <property type="match status" value="1"/>
</dbReference>